<evidence type="ECO:0000313" key="1">
    <source>
        <dbReference type="EnsemblPlants" id="OB03G34540.1"/>
    </source>
</evidence>
<dbReference type="AlphaFoldDB" id="J3LQX8"/>
<dbReference type="Gramene" id="OB03G34540.1">
    <property type="protein sequence ID" value="OB03G34540.1"/>
    <property type="gene ID" value="OB03G34540"/>
</dbReference>
<organism evidence="1">
    <name type="scientific">Oryza brachyantha</name>
    <name type="common">malo sina</name>
    <dbReference type="NCBI Taxonomy" id="4533"/>
    <lineage>
        <taxon>Eukaryota</taxon>
        <taxon>Viridiplantae</taxon>
        <taxon>Streptophyta</taxon>
        <taxon>Embryophyta</taxon>
        <taxon>Tracheophyta</taxon>
        <taxon>Spermatophyta</taxon>
        <taxon>Magnoliopsida</taxon>
        <taxon>Liliopsida</taxon>
        <taxon>Poales</taxon>
        <taxon>Poaceae</taxon>
        <taxon>BOP clade</taxon>
        <taxon>Oryzoideae</taxon>
        <taxon>Oryzeae</taxon>
        <taxon>Oryzinae</taxon>
        <taxon>Oryza</taxon>
    </lineage>
</organism>
<reference evidence="1" key="1">
    <citation type="journal article" date="2013" name="Nat. Commun.">
        <title>Whole-genome sequencing of Oryza brachyantha reveals mechanisms underlying Oryza genome evolution.</title>
        <authorList>
            <person name="Chen J."/>
            <person name="Huang Q."/>
            <person name="Gao D."/>
            <person name="Wang J."/>
            <person name="Lang Y."/>
            <person name="Liu T."/>
            <person name="Li B."/>
            <person name="Bai Z."/>
            <person name="Luis Goicoechea J."/>
            <person name="Liang C."/>
            <person name="Chen C."/>
            <person name="Zhang W."/>
            <person name="Sun S."/>
            <person name="Liao Y."/>
            <person name="Zhang X."/>
            <person name="Yang L."/>
            <person name="Song C."/>
            <person name="Wang M."/>
            <person name="Shi J."/>
            <person name="Liu G."/>
            <person name="Liu J."/>
            <person name="Zhou H."/>
            <person name="Zhou W."/>
            <person name="Yu Q."/>
            <person name="An N."/>
            <person name="Chen Y."/>
            <person name="Cai Q."/>
            <person name="Wang B."/>
            <person name="Liu B."/>
            <person name="Min J."/>
            <person name="Huang Y."/>
            <person name="Wu H."/>
            <person name="Li Z."/>
            <person name="Zhang Y."/>
            <person name="Yin Y."/>
            <person name="Song W."/>
            <person name="Jiang J."/>
            <person name="Jackson S.A."/>
            <person name="Wing R.A."/>
            <person name="Wang J."/>
            <person name="Chen M."/>
        </authorList>
    </citation>
    <scope>NUCLEOTIDE SEQUENCE [LARGE SCALE GENOMIC DNA]</scope>
    <source>
        <strain evidence="1">cv. IRGC 101232</strain>
    </source>
</reference>
<dbReference type="EnsemblPlants" id="OB03G34540.1">
    <property type="protein sequence ID" value="OB03G34540.1"/>
    <property type="gene ID" value="OB03G34540"/>
</dbReference>
<keyword evidence="2" id="KW-1185">Reference proteome</keyword>
<protein>
    <submittedName>
        <fullName evidence="1">Uncharacterized protein</fullName>
    </submittedName>
</protein>
<reference evidence="1" key="2">
    <citation type="submission" date="2013-04" db="UniProtKB">
        <authorList>
            <consortium name="EnsemblPlants"/>
        </authorList>
    </citation>
    <scope>IDENTIFICATION</scope>
</reference>
<sequence length="54" mass="6252">MLILPHHFKINFYDIAKYELVSFDTSPDETPPPDSGRTTEFVIAINDLEKFPQL</sequence>
<name>J3LQX8_ORYBR</name>
<dbReference type="HOGENOM" id="CLU_3053577_0_0_1"/>
<evidence type="ECO:0000313" key="2">
    <source>
        <dbReference type="Proteomes" id="UP000006038"/>
    </source>
</evidence>
<proteinExistence type="predicted"/>
<dbReference type="Proteomes" id="UP000006038">
    <property type="component" value="Chromosome 3"/>
</dbReference>
<accession>J3LQX8</accession>